<dbReference type="PANTHER" id="PTHR14030:SF4">
    <property type="entry name" value="BUB1 KINASE, ISOFORM A-RELATED"/>
    <property type="match status" value="1"/>
</dbReference>
<evidence type="ECO:0000313" key="2">
    <source>
        <dbReference type="EMBL" id="KAG5554530.1"/>
    </source>
</evidence>
<keyword evidence="3" id="KW-1185">Reference proteome</keyword>
<organism evidence="2 3">
    <name type="scientific">Rhododendron griersonianum</name>
    <dbReference type="NCBI Taxonomy" id="479676"/>
    <lineage>
        <taxon>Eukaryota</taxon>
        <taxon>Viridiplantae</taxon>
        <taxon>Streptophyta</taxon>
        <taxon>Embryophyta</taxon>
        <taxon>Tracheophyta</taxon>
        <taxon>Spermatophyta</taxon>
        <taxon>Magnoliopsida</taxon>
        <taxon>eudicotyledons</taxon>
        <taxon>Gunneridae</taxon>
        <taxon>Pentapetalae</taxon>
        <taxon>asterids</taxon>
        <taxon>Ericales</taxon>
        <taxon>Ericaceae</taxon>
        <taxon>Ericoideae</taxon>
        <taxon>Rhodoreae</taxon>
        <taxon>Rhododendron</taxon>
    </lineage>
</organism>
<dbReference type="InterPro" id="IPR015661">
    <property type="entry name" value="Bub1/Mad3"/>
</dbReference>
<reference evidence="2" key="1">
    <citation type="submission" date="2020-08" db="EMBL/GenBank/DDBJ databases">
        <title>Plant Genome Project.</title>
        <authorList>
            <person name="Zhang R.-G."/>
        </authorList>
    </citation>
    <scope>NUCLEOTIDE SEQUENCE</scope>
    <source>
        <strain evidence="2">WSP0</strain>
        <tissue evidence="2">Leaf</tissue>
    </source>
</reference>
<comment type="caution">
    <text evidence="2">The sequence shown here is derived from an EMBL/GenBank/DDBJ whole genome shotgun (WGS) entry which is preliminary data.</text>
</comment>
<gene>
    <name evidence="2" type="ORF">RHGRI_012172</name>
</gene>
<evidence type="ECO:0000313" key="3">
    <source>
        <dbReference type="Proteomes" id="UP000823749"/>
    </source>
</evidence>
<accession>A0AAV6KPG0</accession>
<evidence type="ECO:0000259" key="1">
    <source>
        <dbReference type="PROSITE" id="PS51489"/>
    </source>
</evidence>
<dbReference type="PANTHER" id="PTHR14030">
    <property type="entry name" value="MITOTIC CHECKPOINT SERINE/THREONINE-PROTEIN KINASE BUB1"/>
    <property type="match status" value="1"/>
</dbReference>
<feature type="domain" description="BUB1 N-terminal" evidence="1">
    <location>
        <begin position="17"/>
        <end position="130"/>
    </location>
</feature>
<protein>
    <recommendedName>
        <fullName evidence="1">BUB1 N-terminal domain-containing protein</fullName>
    </recommendedName>
</protein>
<dbReference type="EMBL" id="JACTNZ010000004">
    <property type="protein sequence ID" value="KAG5554530.1"/>
    <property type="molecule type" value="Genomic_DNA"/>
</dbReference>
<dbReference type="GO" id="GO:0007094">
    <property type="term" value="P:mitotic spindle assembly checkpoint signaling"/>
    <property type="evidence" value="ECO:0007669"/>
    <property type="project" value="InterPro"/>
</dbReference>
<sequence length="130" mass="15078">MEFQVVWDFTDDDPVGGVLLRRSLCISIADLFMHRLIKQSFDALNSSDHGGTDLDELISNCIRTFKTDKRYQNDVRFLKIWFLHMDASPDFESVFREMVHNQMCVNNSMLYESYALFLEANGKLTDALVV</sequence>
<dbReference type="Proteomes" id="UP000823749">
    <property type="component" value="Chromosome 4"/>
</dbReference>
<dbReference type="SMART" id="SM00777">
    <property type="entry name" value="Mad3_BUB1_I"/>
    <property type="match status" value="1"/>
</dbReference>
<dbReference type="GO" id="GO:0032991">
    <property type="term" value="C:protein-containing complex"/>
    <property type="evidence" value="ECO:0007669"/>
    <property type="project" value="UniProtKB-ARBA"/>
</dbReference>
<name>A0AAV6KPG0_9ERIC</name>
<dbReference type="PROSITE" id="PS51489">
    <property type="entry name" value="BUB1_N"/>
    <property type="match status" value="1"/>
</dbReference>
<dbReference type="InterPro" id="IPR013212">
    <property type="entry name" value="Mad3/Bub1_I"/>
</dbReference>
<dbReference type="Gene3D" id="1.25.40.430">
    <property type="match status" value="1"/>
</dbReference>
<dbReference type="Pfam" id="PF08311">
    <property type="entry name" value="Mad3_BUB1_I"/>
    <property type="match status" value="1"/>
</dbReference>
<proteinExistence type="predicted"/>
<dbReference type="GO" id="GO:0004672">
    <property type="term" value="F:protein kinase activity"/>
    <property type="evidence" value="ECO:0007669"/>
    <property type="project" value="TreeGrafter"/>
</dbReference>
<dbReference type="AlphaFoldDB" id="A0AAV6KPG0"/>
<dbReference type="GO" id="GO:0051754">
    <property type="term" value="P:meiotic sister chromatid cohesion, centromeric"/>
    <property type="evidence" value="ECO:0007669"/>
    <property type="project" value="TreeGrafter"/>
</dbReference>